<keyword evidence="3" id="KW-1185">Reference proteome</keyword>
<protein>
    <submittedName>
        <fullName evidence="1">Uncharacterized protein</fullName>
    </submittedName>
</protein>
<gene>
    <name evidence="2" type="ORF">AQUCO_00201112v1</name>
    <name evidence="1" type="ORF">AQUCO_01300501v1</name>
</gene>
<dbReference type="EMBL" id="KZ305030">
    <property type="protein sequence ID" value="PIA49799.1"/>
    <property type="molecule type" value="Genomic_DNA"/>
</dbReference>
<reference evidence="1 3" key="1">
    <citation type="submission" date="2017-09" db="EMBL/GenBank/DDBJ databases">
        <title>WGS assembly of Aquilegia coerulea Goldsmith.</title>
        <authorList>
            <person name="Hodges S."/>
            <person name="Kramer E."/>
            <person name="Nordborg M."/>
            <person name="Tomkins J."/>
            <person name="Borevitz J."/>
            <person name="Derieg N."/>
            <person name="Yan J."/>
            <person name="Mihaltcheva S."/>
            <person name="Hayes R.D."/>
            <person name="Rokhsar D."/>
        </authorList>
    </citation>
    <scope>NUCLEOTIDE SEQUENCE [LARGE SCALE GENOMIC DNA]</scope>
    <source>
        <strain evidence="3">cv. Goldsmith</strain>
    </source>
</reference>
<evidence type="ECO:0000313" key="3">
    <source>
        <dbReference type="Proteomes" id="UP000230069"/>
    </source>
</evidence>
<dbReference type="Proteomes" id="UP000230069">
    <property type="component" value="Unassembled WGS sequence"/>
</dbReference>
<dbReference type="EMBL" id="KZ305019">
    <property type="protein sequence ID" value="PIA63541.1"/>
    <property type="molecule type" value="Genomic_DNA"/>
</dbReference>
<dbReference type="AlphaFoldDB" id="A0A2G5E205"/>
<evidence type="ECO:0000313" key="1">
    <source>
        <dbReference type="EMBL" id="PIA49799.1"/>
    </source>
</evidence>
<proteinExistence type="predicted"/>
<evidence type="ECO:0000313" key="2">
    <source>
        <dbReference type="EMBL" id="PIA63541.1"/>
    </source>
</evidence>
<accession>A0A2G5E205</accession>
<sequence length="66" mass="7356">MGTPIKMKELGLEFHHHQISNLLFPQWPSNDLATMVPDLEPAGLDLLLANVDGEKEQLYTNEGLNA</sequence>
<organism evidence="1 3">
    <name type="scientific">Aquilegia coerulea</name>
    <name type="common">Rocky mountain columbine</name>
    <dbReference type="NCBI Taxonomy" id="218851"/>
    <lineage>
        <taxon>Eukaryota</taxon>
        <taxon>Viridiplantae</taxon>
        <taxon>Streptophyta</taxon>
        <taxon>Embryophyta</taxon>
        <taxon>Tracheophyta</taxon>
        <taxon>Spermatophyta</taxon>
        <taxon>Magnoliopsida</taxon>
        <taxon>Ranunculales</taxon>
        <taxon>Ranunculaceae</taxon>
        <taxon>Thalictroideae</taxon>
        <taxon>Aquilegia</taxon>
    </lineage>
</organism>
<name>A0A2G5E205_AQUCA</name>